<dbReference type="InterPro" id="IPR000719">
    <property type="entry name" value="Prot_kinase_dom"/>
</dbReference>
<evidence type="ECO:0000256" key="16">
    <source>
        <dbReference type="ARBA" id="ARBA00073250"/>
    </source>
</evidence>
<dbReference type="InterPro" id="IPR050108">
    <property type="entry name" value="CDK"/>
</dbReference>
<dbReference type="VEuPathDB" id="FungiDB:BO71DRAFT_398477"/>
<feature type="binding site" evidence="17">
    <location>
        <position position="54"/>
    </location>
    <ligand>
        <name>ATP</name>
        <dbReference type="ChEBI" id="CHEBI:30616"/>
    </ligand>
</feature>
<comment type="catalytic activity">
    <reaction evidence="12">
        <text>L-threonyl-[protein] + ATP = O-phospho-L-threonyl-[protein] + ADP + H(+)</text>
        <dbReference type="Rhea" id="RHEA:46608"/>
        <dbReference type="Rhea" id="RHEA-COMP:11060"/>
        <dbReference type="Rhea" id="RHEA-COMP:11605"/>
        <dbReference type="ChEBI" id="CHEBI:15378"/>
        <dbReference type="ChEBI" id="CHEBI:30013"/>
        <dbReference type="ChEBI" id="CHEBI:30616"/>
        <dbReference type="ChEBI" id="CHEBI:61977"/>
        <dbReference type="ChEBI" id="CHEBI:456216"/>
        <dbReference type="EC" id="2.7.11.22"/>
    </reaction>
</comment>
<evidence type="ECO:0000256" key="5">
    <source>
        <dbReference type="ARBA" id="ARBA00022527"/>
    </source>
</evidence>
<evidence type="ECO:0000256" key="9">
    <source>
        <dbReference type="ARBA" id="ARBA00022840"/>
    </source>
</evidence>
<dbReference type="InterPro" id="IPR017441">
    <property type="entry name" value="Protein_kinase_ATP_BS"/>
</dbReference>
<gene>
    <name evidence="20" type="ORF">BO71DRAFT_398477</name>
</gene>
<keyword evidence="7 17" id="KW-0547">Nucleotide-binding</keyword>
<reference evidence="20 21" key="1">
    <citation type="submission" date="2018-02" db="EMBL/GenBank/DDBJ databases">
        <title>The genomes of Aspergillus section Nigri reveals drivers in fungal speciation.</title>
        <authorList>
            <consortium name="DOE Joint Genome Institute"/>
            <person name="Vesth T.C."/>
            <person name="Nybo J."/>
            <person name="Theobald S."/>
            <person name="Brandl J."/>
            <person name="Frisvad J.C."/>
            <person name="Nielsen K.F."/>
            <person name="Lyhne E.K."/>
            <person name="Kogle M.E."/>
            <person name="Kuo A."/>
            <person name="Riley R."/>
            <person name="Clum A."/>
            <person name="Nolan M."/>
            <person name="Lipzen A."/>
            <person name="Salamov A."/>
            <person name="Henrissat B."/>
            <person name="Wiebenga A."/>
            <person name="De vries R.P."/>
            <person name="Grigoriev I.V."/>
            <person name="Mortensen U.H."/>
            <person name="Andersen M.R."/>
            <person name="Baker S.E."/>
        </authorList>
    </citation>
    <scope>NUCLEOTIDE SEQUENCE [LARGE SCALE GENOMIC DNA]</scope>
    <source>
        <strain evidence="20 21">CBS 707.79</strain>
    </source>
</reference>
<dbReference type="PROSITE" id="PS50011">
    <property type="entry name" value="PROTEIN_KINASE_DOM"/>
    <property type="match status" value="1"/>
</dbReference>
<feature type="compositionally biased region" description="Basic and acidic residues" evidence="18">
    <location>
        <begin position="417"/>
        <end position="426"/>
    </location>
</feature>
<dbReference type="SUPFAM" id="SSF56112">
    <property type="entry name" value="Protein kinase-like (PK-like)"/>
    <property type="match status" value="1"/>
</dbReference>
<feature type="compositionally biased region" description="Polar residues" evidence="18">
    <location>
        <begin position="405"/>
        <end position="416"/>
    </location>
</feature>
<dbReference type="GO" id="GO:0005634">
    <property type="term" value="C:nucleus"/>
    <property type="evidence" value="ECO:0007669"/>
    <property type="project" value="UniProtKB-SubCell"/>
</dbReference>
<feature type="domain" description="Protein kinase" evidence="19">
    <location>
        <begin position="25"/>
        <end position="326"/>
    </location>
</feature>
<evidence type="ECO:0000256" key="12">
    <source>
        <dbReference type="ARBA" id="ARBA00047811"/>
    </source>
</evidence>
<dbReference type="GO" id="GO:0008353">
    <property type="term" value="F:RNA polymerase II CTD heptapeptide repeat kinase activity"/>
    <property type="evidence" value="ECO:0007669"/>
    <property type="project" value="UniProtKB-EC"/>
</dbReference>
<dbReference type="GO" id="GO:0004693">
    <property type="term" value="F:cyclin-dependent protein serine/threonine kinase activity"/>
    <property type="evidence" value="ECO:0007669"/>
    <property type="project" value="UniProtKB-EC"/>
</dbReference>
<comment type="catalytic activity">
    <reaction evidence="14">
        <text>[DNA-directed RNA polymerase] + ATP = phospho-[DNA-directed RNA polymerase] + ADP + H(+)</text>
        <dbReference type="Rhea" id="RHEA:10216"/>
        <dbReference type="Rhea" id="RHEA-COMP:11321"/>
        <dbReference type="Rhea" id="RHEA-COMP:11322"/>
        <dbReference type="ChEBI" id="CHEBI:15378"/>
        <dbReference type="ChEBI" id="CHEBI:30616"/>
        <dbReference type="ChEBI" id="CHEBI:43176"/>
        <dbReference type="ChEBI" id="CHEBI:68546"/>
        <dbReference type="ChEBI" id="CHEBI:456216"/>
        <dbReference type="EC" id="2.7.11.23"/>
    </reaction>
</comment>
<evidence type="ECO:0000256" key="18">
    <source>
        <dbReference type="SAM" id="MobiDB-lite"/>
    </source>
</evidence>
<comment type="function">
    <text evidence="15">Serine/threonine-protein kinase involved in transcription regulation. Phosphorylates the UBC2/RAD6 ubiquitin-conjugating enzyme (E2), leading to monoubiquitination of histone H2B and the silencing of telomeric-associated genes. Also required for histone H3 methylation. Necessary for the recovery from pheromone-induced growth arrest in the cell cycle G1 phase.</text>
</comment>
<comment type="similarity">
    <text evidence="2">Belongs to the protein kinase superfamily. CMGC Ser/Thr protein kinase family. CDC2/CDKX subfamily.</text>
</comment>
<keyword evidence="5" id="KW-0723">Serine/threonine-protein kinase</keyword>
<name>A0A319DC72_9EURO</name>
<dbReference type="InterPro" id="IPR011009">
    <property type="entry name" value="Kinase-like_dom_sf"/>
</dbReference>
<dbReference type="GO" id="GO:0005524">
    <property type="term" value="F:ATP binding"/>
    <property type="evidence" value="ECO:0007669"/>
    <property type="project" value="UniProtKB-UniRule"/>
</dbReference>
<evidence type="ECO:0000256" key="7">
    <source>
        <dbReference type="ARBA" id="ARBA00022741"/>
    </source>
</evidence>
<dbReference type="AlphaFoldDB" id="A0A319DC72"/>
<sequence>MVIVSLERESNGSTRFRGCTSIRDFEFLGKLGEGTFGEVYKARSKKDNTIVALKKILMHNERDGFPITALREIKLLKMLSHTNILRLREMAVERSKGEGRKKPSMYMVTPYMEHDLSGLLENPAVHFTEGQIKCYLLQLLEGLRYLHENRILHRDMKAANLLISNKGILQIADFGLARPYEEPPPQPGKGGGEARREYTTLVVTRWYRPPELLLQLRRYTTAIDMWGVGCVFGEMFKGKPILAGNSDLNQAQLIFNLVGSPTEDTMPGWSLLPGCDGVKDFGNRPGNLSEVFKDQSPTAVSLLSELLKLDWRKRINAVDALKHPYFFNPPLPSRPGELPSFEDSHELDRRRFRGQRAPMPPAPPGGSIGVSGLNGSWATNPGNRAGIESRHSRLPNAARIGWPNINGTHGVPSQRSLDNRNSEAHSSRPTKTSIEESGQGPCPKGSLPPRPPTSTHQTWAAGNLSRGRDRNHQGRLSGRSEGALDSYVPNYMGPSERNRERDYNSSNSSNTMERREVNNDQAYQPTRREYSRENLSRRRSRSPNFKEGVRDVTKAFYRR</sequence>
<evidence type="ECO:0000256" key="2">
    <source>
        <dbReference type="ARBA" id="ARBA00006485"/>
    </source>
</evidence>
<keyword evidence="9 17" id="KW-0067">ATP-binding</keyword>
<keyword evidence="21" id="KW-1185">Reference proteome</keyword>
<evidence type="ECO:0000256" key="11">
    <source>
        <dbReference type="ARBA" id="ARBA00041018"/>
    </source>
</evidence>
<dbReference type="PROSITE" id="PS00108">
    <property type="entry name" value="PROTEIN_KINASE_ST"/>
    <property type="match status" value="1"/>
</dbReference>
<dbReference type="EC" id="2.7.11.23" evidence="3"/>
<feature type="compositionally biased region" description="Polar residues" evidence="18">
    <location>
        <begin position="373"/>
        <end position="382"/>
    </location>
</feature>
<comment type="subcellular location">
    <subcellularLocation>
        <location evidence="1">Nucleus</location>
    </subcellularLocation>
</comment>
<dbReference type="CDD" id="cd07866">
    <property type="entry name" value="STKc_BUR1"/>
    <property type="match status" value="1"/>
</dbReference>
<dbReference type="Pfam" id="PF00069">
    <property type="entry name" value="Pkinase"/>
    <property type="match status" value="1"/>
</dbReference>
<dbReference type="Gene3D" id="3.30.200.20">
    <property type="entry name" value="Phosphorylase Kinase, domain 1"/>
    <property type="match status" value="1"/>
</dbReference>
<keyword evidence="10" id="KW-0539">Nucleus</keyword>
<protein>
    <recommendedName>
        <fullName evidence="11">Serine/threonine-protein kinase BUR1</fullName>
        <ecNumber evidence="4">2.7.11.22</ecNumber>
        <ecNumber evidence="3">2.7.11.23</ecNumber>
    </recommendedName>
    <alternativeName>
        <fullName evidence="16">Serine/threonine-protein kinase bur1</fullName>
    </alternativeName>
</protein>
<evidence type="ECO:0000256" key="13">
    <source>
        <dbReference type="ARBA" id="ARBA00048367"/>
    </source>
</evidence>
<organism evidence="20 21">
    <name type="scientific">Aspergillus ellipticus CBS 707.79</name>
    <dbReference type="NCBI Taxonomy" id="1448320"/>
    <lineage>
        <taxon>Eukaryota</taxon>
        <taxon>Fungi</taxon>
        <taxon>Dikarya</taxon>
        <taxon>Ascomycota</taxon>
        <taxon>Pezizomycotina</taxon>
        <taxon>Eurotiomycetes</taxon>
        <taxon>Eurotiomycetidae</taxon>
        <taxon>Eurotiales</taxon>
        <taxon>Aspergillaceae</taxon>
        <taxon>Aspergillus</taxon>
        <taxon>Aspergillus subgen. Circumdati</taxon>
    </lineage>
</organism>
<dbReference type="InterPro" id="IPR008271">
    <property type="entry name" value="Ser/Thr_kinase_AS"/>
</dbReference>
<evidence type="ECO:0000256" key="10">
    <source>
        <dbReference type="ARBA" id="ARBA00023242"/>
    </source>
</evidence>
<dbReference type="FunFam" id="3.30.200.20:FF:000514">
    <property type="entry name" value="Serine/threonine-protein kinase BUR1"/>
    <property type="match status" value="1"/>
</dbReference>
<dbReference type="PROSITE" id="PS00107">
    <property type="entry name" value="PROTEIN_KINASE_ATP"/>
    <property type="match status" value="1"/>
</dbReference>
<dbReference type="EC" id="2.7.11.22" evidence="4"/>
<feature type="region of interest" description="Disordered" evidence="18">
    <location>
        <begin position="354"/>
        <end position="559"/>
    </location>
</feature>
<proteinExistence type="inferred from homology"/>
<dbReference type="OrthoDB" id="28397at2759"/>
<accession>A0A319DC72</accession>
<evidence type="ECO:0000313" key="20">
    <source>
        <dbReference type="EMBL" id="PYH94985.1"/>
    </source>
</evidence>
<comment type="catalytic activity">
    <reaction evidence="13">
        <text>L-seryl-[protein] + ATP = O-phospho-L-seryl-[protein] + ADP + H(+)</text>
        <dbReference type="Rhea" id="RHEA:17989"/>
        <dbReference type="Rhea" id="RHEA-COMP:9863"/>
        <dbReference type="Rhea" id="RHEA-COMP:11604"/>
        <dbReference type="ChEBI" id="CHEBI:15378"/>
        <dbReference type="ChEBI" id="CHEBI:29999"/>
        <dbReference type="ChEBI" id="CHEBI:30616"/>
        <dbReference type="ChEBI" id="CHEBI:83421"/>
        <dbReference type="ChEBI" id="CHEBI:456216"/>
        <dbReference type="EC" id="2.7.11.22"/>
    </reaction>
</comment>
<dbReference type="STRING" id="1448320.A0A319DC72"/>
<evidence type="ECO:0000256" key="14">
    <source>
        <dbReference type="ARBA" id="ARBA00049280"/>
    </source>
</evidence>
<dbReference type="PANTHER" id="PTHR24056:SF233">
    <property type="entry name" value="CYCLIN-DEPENDENT KINASE 9"/>
    <property type="match status" value="1"/>
</dbReference>
<evidence type="ECO:0000256" key="8">
    <source>
        <dbReference type="ARBA" id="ARBA00022777"/>
    </source>
</evidence>
<keyword evidence="8 20" id="KW-0418">Kinase</keyword>
<evidence type="ECO:0000256" key="17">
    <source>
        <dbReference type="PROSITE-ProRule" id="PRU10141"/>
    </source>
</evidence>
<evidence type="ECO:0000256" key="1">
    <source>
        <dbReference type="ARBA" id="ARBA00004123"/>
    </source>
</evidence>
<feature type="compositionally biased region" description="Polar residues" evidence="18">
    <location>
        <begin position="427"/>
        <end position="436"/>
    </location>
</feature>
<evidence type="ECO:0000313" key="21">
    <source>
        <dbReference type="Proteomes" id="UP000247810"/>
    </source>
</evidence>
<dbReference type="EMBL" id="KZ825862">
    <property type="protein sequence ID" value="PYH94985.1"/>
    <property type="molecule type" value="Genomic_DNA"/>
</dbReference>
<evidence type="ECO:0000256" key="15">
    <source>
        <dbReference type="ARBA" id="ARBA00059633"/>
    </source>
</evidence>
<evidence type="ECO:0000256" key="4">
    <source>
        <dbReference type="ARBA" id="ARBA00012425"/>
    </source>
</evidence>
<dbReference type="FunFam" id="1.10.510.10:FF:000562">
    <property type="entry name" value="Serine/threonine-protein kinase bur1"/>
    <property type="match status" value="1"/>
</dbReference>
<dbReference type="Gene3D" id="1.10.510.10">
    <property type="entry name" value="Transferase(Phosphotransferase) domain 1"/>
    <property type="match status" value="1"/>
</dbReference>
<evidence type="ECO:0000256" key="6">
    <source>
        <dbReference type="ARBA" id="ARBA00022679"/>
    </source>
</evidence>
<keyword evidence="6" id="KW-0808">Transferase</keyword>
<dbReference type="SMART" id="SM00220">
    <property type="entry name" value="S_TKc"/>
    <property type="match status" value="1"/>
</dbReference>
<dbReference type="Proteomes" id="UP000247810">
    <property type="component" value="Unassembled WGS sequence"/>
</dbReference>
<feature type="compositionally biased region" description="Basic and acidic residues" evidence="18">
    <location>
        <begin position="526"/>
        <end position="536"/>
    </location>
</feature>
<dbReference type="PANTHER" id="PTHR24056">
    <property type="entry name" value="CELL DIVISION PROTEIN KINASE"/>
    <property type="match status" value="1"/>
</dbReference>
<evidence type="ECO:0000256" key="3">
    <source>
        <dbReference type="ARBA" id="ARBA00012409"/>
    </source>
</evidence>
<evidence type="ECO:0000259" key="19">
    <source>
        <dbReference type="PROSITE" id="PS50011"/>
    </source>
</evidence>